<evidence type="ECO:0000313" key="1">
    <source>
        <dbReference type="EMBL" id="OHA84220.1"/>
    </source>
</evidence>
<accession>A0A1G2SGR0</accession>
<comment type="caution">
    <text evidence="1">The sequence shown here is derived from an EMBL/GenBank/DDBJ whole genome shotgun (WGS) entry which is preliminary data.</text>
</comment>
<proteinExistence type="predicted"/>
<name>A0A1G2SGR0_9BACT</name>
<gene>
    <name evidence="1" type="ORF">A2937_01770</name>
</gene>
<dbReference type="EMBL" id="MHUW01000005">
    <property type="protein sequence ID" value="OHA84220.1"/>
    <property type="molecule type" value="Genomic_DNA"/>
</dbReference>
<dbReference type="AlphaFoldDB" id="A0A1G2SGR0"/>
<dbReference type="Proteomes" id="UP000177987">
    <property type="component" value="Unassembled WGS sequence"/>
</dbReference>
<evidence type="ECO:0000313" key="2">
    <source>
        <dbReference type="Proteomes" id="UP000177987"/>
    </source>
</evidence>
<protein>
    <submittedName>
        <fullName evidence="1">Uncharacterized protein</fullName>
    </submittedName>
</protein>
<organism evidence="1 2">
    <name type="scientific">Candidatus Yonathbacteria bacterium RIFCSPLOWO2_01_FULL_47_33b</name>
    <dbReference type="NCBI Taxonomy" id="1802727"/>
    <lineage>
        <taxon>Bacteria</taxon>
        <taxon>Candidatus Yonathiibacteriota</taxon>
    </lineage>
</organism>
<sequence>MRSKVLSNMVMPALTLIVLGFFVTSMKSTFALPTVEKSVKTGDCVRATDSRGKRMSCEKAKKGTYHMMWVS</sequence>
<reference evidence="1 2" key="1">
    <citation type="journal article" date="2016" name="Nat. Commun.">
        <title>Thousands of microbial genomes shed light on interconnected biogeochemical processes in an aquifer system.</title>
        <authorList>
            <person name="Anantharaman K."/>
            <person name="Brown C.T."/>
            <person name="Hug L.A."/>
            <person name="Sharon I."/>
            <person name="Castelle C.J."/>
            <person name="Probst A.J."/>
            <person name="Thomas B.C."/>
            <person name="Singh A."/>
            <person name="Wilkins M.J."/>
            <person name="Karaoz U."/>
            <person name="Brodie E.L."/>
            <person name="Williams K.H."/>
            <person name="Hubbard S.S."/>
            <person name="Banfield J.F."/>
        </authorList>
    </citation>
    <scope>NUCLEOTIDE SEQUENCE [LARGE SCALE GENOMIC DNA]</scope>
</reference>